<dbReference type="InParanoid" id="M1ABY0"/>
<proteinExistence type="predicted"/>
<accession>M1ABY0</accession>
<name>M1ABY0_SOLTU</name>
<protein>
    <recommendedName>
        <fullName evidence="4">Rx N-terminal domain-containing protein</fullName>
    </recommendedName>
</protein>
<dbReference type="HOGENOM" id="CLU_2692604_0_0_1"/>
<evidence type="ECO:0000256" key="1">
    <source>
        <dbReference type="SAM" id="Coils"/>
    </source>
</evidence>
<keyword evidence="1" id="KW-0175">Coiled coil</keyword>
<evidence type="ECO:0000313" key="2">
    <source>
        <dbReference type="EnsemblPlants" id="PGSC0003DMT400019336"/>
    </source>
</evidence>
<dbReference type="EnsemblPlants" id="PGSC0003DMT400019336">
    <property type="protein sequence ID" value="PGSC0003DMT400019336"/>
    <property type="gene ID" value="PGSC0003DMG400007477"/>
</dbReference>
<dbReference type="PaxDb" id="4113-PGSC0003DMT400019336"/>
<dbReference type="Proteomes" id="UP000011115">
    <property type="component" value="Unassembled WGS sequence"/>
</dbReference>
<dbReference type="AlphaFoldDB" id="M1ABY0"/>
<evidence type="ECO:0008006" key="4">
    <source>
        <dbReference type="Google" id="ProtNLM"/>
    </source>
</evidence>
<sequence>MADTVVNFLVENLLQLLSENVALIKGADDEFNNLLEEVQRLKRSLTMLRNTTAIANNGINWLKIFKKQYIKLKM</sequence>
<organism evidence="2 3">
    <name type="scientific">Solanum tuberosum</name>
    <name type="common">Potato</name>
    <dbReference type="NCBI Taxonomy" id="4113"/>
    <lineage>
        <taxon>Eukaryota</taxon>
        <taxon>Viridiplantae</taxon>
        <taxon>Streptophyta</taxon>
        <taxon>Embryophyta</taxon>
        <taxon>Tracheophyta</taxon>
        <taxon>Spermatophyta</taxon>
        <taxon>Magnoliopsida</taxon>
        <taxon>eudicotyledons</taxon>
        <taxon>Gunneridae</taxon>
        <taxon>Pentapetalae</taxon>
        <taxon>asterids</taxon>
        <taxon>lamiids</taxon>
        <taxon>Solanales</taxon>
        <taxon>Solanaceae</taxon>
        <taxon>Solanoideae</taxon>
        <taxon>Solaneae</taxon>
        <taxon>Solanum</taxon>
    </lineage>
</organism>
<dbReference type="Gramene" id="PGSC0003DMT400019336">
    <property type="protein sequence ID" value="PGSC0003DMT400019336"/>
    <property type="gene ID" value="PGSC0003DMG400007477"/>
</dbReference>
<reference evidence="3" key="1">
    <citation type="journal article" date="2011" name="Nature">
        <title>Genome sequence and analysis of the tuber crop potato.</title>
        <authorList>
            <consortium name="The Potato Genome Sequencing Consortium"/>
        </authorList>
    </citation>
    <scope>NUCLEOTIDE SEQUENCE [LARGE SCALE GENOMIC DNA]</scope>
    <source>
        <strain evidence="3">cv. DM1-3 516 R44</strain>
    </source>
</reference>
<evidence type="ECO:0000313" key="3">
    <source>
        <dbReference type="Proteomes" id="UP000011115"/>
    </source>
</evidence>
<feature type="coiled-coil region" evidence="1">
    <location>
        <begin position="24"/>
        <end position="51"/>
    </location>
</feature>
<reference evidence="2" key="2">
    <citation type="submission" date="2015-06" db="UniProtKB">
        <authorList>
            <consortium name="EnsemblPlants"/>
        </authorList>
    </citation>
    <scope>IDENTIFICATION</scope>
    <source>
        <strain evidence="2">DM1-3 516 R44</strain>
    </source>
</reference>
<keyword evidence="3" id="KW-1185">Reference proteome</keyword>